<evidence type="ECO:0000313" key="2">
    <source>
        <dbReference type="Proteomes" id="UP000094023"/>
    </source>
</evidence>
<protein>
    <submittedName>
        <fullName evidence="1">Uncharacterized protein</fullName>
    </submittedName>
</protein>
<dbReference type="STRING" id="1354337.M983_0910"/>
<dbReference type="AlphaFoldDB" id="A0A198GDH9"/>
<evidence type="ECO:0000313" key="1">
    <source>
        <dbReference type="EMBL" id="OAT34839.1"/>
    </source>
</evidence>
<organism evidence="1 2">
    <name type="scientific">Proteus myxofaciens ATCC 19692</name>
    <dbReference type="NCBI Taxonomy" id="1354337"/>
    <lineage>
        <taxon>Bacteria</taxon>
        <taxon>Pseudomonadati</taxon>
        <taxon>Pseudomonadota</taxon>
        <taxon>Gammaproteobacteria</taxon>
        <taxon>Enterobacterales</taxon>
        <taxon>Morganellaceae</taxon>
        <taxon>Proteus</taxon>
    </lineage>
</organism>
<name>A0A198GDH9_9GAMM</name>
<dbReference type="RefSeq" id="WP_066747752.1">
    <property type="nucleotide sequence ID" value="NZ_LXEN01000039.1"/>
</dbReference>
<reference evidence="1 2" key="1">
    <citation type="submission" date="2016-04" db="EMBL/GenBank/DDBJ databases">
        <title>ATOL: Assembling a taxonomically balanced genome-scale reconstruction of the evolutionary history of the Enterobacteriaceae.</title>
        <authorList>
            <person name="Plunkett G.III."/>
            <person name="Neeno-Eckwall E.C."/>
            <person name="Glasner J.D."/>
            <person name="Perna N.T."/>
        </authorList>
    </citation>
    <scope>NUCLEOTIDE SEQUENCE [LARGE SCALE GENOMIC DNA]</scope>
    <source>
        <strain evidence="1 2">ATCC 19692</strain>
    </source>
</reference>
<dbReference type="EMBL" id="LXEN01000039">
    <property type="protein sequence ID" value="OAT34839.1"/>
    <property type="molecule type" value="Genomic_DNA"/>
</dbReference>
<proteinExistence type="predicted"/>
<accession>A0A198GDH9</accession>
<dbReference type="Proteomes" id="UP000094023">
    <property type="component" value="Unassembled WGS sequence"/>
</dbReference>
<dbReference type="OrthoDB" id="6462205at2"/>
<comment type="caution">
    <text evidence="1">The sequence shown here is derived from an EMBL/GenBank/DDBJ whole genome shotgun (WGS) entry which is preliminary data.</text>
</comment>
<sequence>MFEQVNIIRFSVPMKTLIVGKVHTVMVSFIHYCSLFESKKVNIGLAQHCIGNYAQLSVSKKTKKRSFNTVKVNNFQYIEQFSDLVIKAKDIYKVYSYREKINHRNIEQKNRRFSGLNVAQEYIN</sequence>
<gene>
    <name evidence="1" type="ORF">M983_0910</name>
</gene>
<keyword evidence="2" id="KW-1185">Reference proteome</keyword>